<protein>
    <submittedName>
        <fullName evidence="1">Uncharacterized protein</fullName>
    </submittedName>
</protein>
<evidence type="ECO:0000313" key="1">
    <source>
        <dbReference type="EMBL" id="KXK60240.1"/>
    </source>
</evidence>
<dbReference type="AlphaFoldDB" id="A0A136PP04"/>
<keyword evidence="2" id="KW-1185">Reference proteome</keyword>
<reference evidence="1 2" key="1">
    <citation type="submission" date="2016-01" db="EMBL/GenBank/DDBJ databases">
        <title>Whole genome sequence and analysis of Micromonospora rosaria DSM 803, which can produce antibacterial substance rosamicin.</title>
        <authorList>
            <person name="Yang H."/>
            <person name="He X."/>
            <person name="Zhu D."/>
        </authorList>
    </citation>
    <scope>NUCLEOTIDE SEQUENCE [LARGE SCALE GENOMIC DNA]</scope>
    <source>
        <strain evidence="1 2">DSM 803</strain>
    </source>
</reference>
<gene>
    <name evidence="1" type="ORF">AWW66_19780</name>
</gene>
<accession>A0A136PP04</accession>
<name>A0A136PP04_9ACTN</name>
<comment type="caution">
    <text evidence="1">The sequence shown here is derived from an EMBL/GenBank/DDBJ whole genome shotgun (WGS) entry which is preliminary data.</text>
</comment>
<proteinExistence type="predicted"/>
<organism evidence="1 2">
    <name type="scientific">Micromonospora rosaria</name>
    <dbReference type="NCBI Taxonomy" id="47874"/>
    <lineage>
        <taxon>Bacteria</taxon>
        <taxon>Bacillati</taxon>
        <taxon>Actinomycetota</taxon>
        <taxon>Actinomycetes</taxon>
        <taxon>Micromonosporales</taxon>
        <taxon>Micromonosporaceae</taxon>
        <taxon>Micromonospora</taxon>
    </lineage>
</organism>
<dbReference type="Proteomes" id="UP000070620">
    <property type="component" value="Unassembled WGS sequence"/>
</dbReference>
<evidence type="ECO:0000313" key="2">
    <source>
        <dbReference type="Proteomes" id="UP000070620"/>
    </source>
</evidence>
<dbReference type="EMBL" id="LRQV01000078">
    <property type="protein sequence ID" value="KXK60240.1"/>
    <property type="molecule type" value="Genomic_DNA"/>
</dbReference>
<sequence>MVDTGRAGQEVEFRAAQRRILDEAERQRGTPEGGRHRWYDGPTRLVPLAQRRAPLLTYGQRRGYRCRG</sequence>